<dbReference type="Pfam" id="PF25485">
    <property type="entry name" value="DUF7908"/>
    <property type="match status" value="1"/>
</dbReference>
<accession>A0ABY0H782</accession>
<organism evidence="3 4">
    <name type="scientific">Monosporascus cannonballus</name>
    <dbReference type="NCBI Taxonomy" id="155416"/>
    <lineage>
        <taxon>Eukaryota</taxon>
        <taxon>Fungi</taxon>
        <taxon>Dikarya</taxon>
        <taxon>Ascomycota</taxon>
        <taxon>Pezizomycotina</taxon>
        <taxon>Sordariomycetes</taxon>
        <taxon>Xylariomycetidae</taxon>
        <taxon>Xylariales</taxon>
        <taxon>Xylariales incertae sedis</taxon>
        <taxon>Monosporascus</taxon>
    </lineage>
</organism>
<dbReference type="Proteomes" id="UP000294003">
    <property type="component" value="Unassembled WGS sequence"/>
</dbReference>
<feature type="domain" description="DUF7908" evidence="2">
    <location>
        <begin position="258"/>
        <end position="355"/>
    </location>
</feature>
<evidence type="ECO:0000259" key="2">
    <source>
        <dbReference type="Pfam" id="PF25485"/>
    </source>
</evidence>
<evidence type="ECO:0000256" key="1">
    <source>
        <dbReference type="SAM" id="MobiDB-lite"/>
    </source>
</evidence>
<feature type="compositionally biased region" description="Polar residues" evidence="1">
    <location>
        <begin position="245"/>
        <end position="264"/>
    </location>
</feature>
<evidence type="ECO:0000313" key="3">
    <source>
        <dbReference type="EMBL" id="RYO83202.1"/>
    </source>
</evidence>
<feature type="compositionally biased region" description="Low complexity" evidence="1">
    <location>
        <begin position="206"/>
        <end position="225"/>
    </location>
</feature>
<feature type="compositionally biased region" description="Low complexity" evidence="1">
    <location>
        <begin position="25"/>
        <end position="58"/>
    </location>
</feature>
<keyword evidence="4" id="KW-1185">Reference proteome</keyword>
<proteinExistence type="predicted"/>
<comment type="caution">
    <text evidence="3">The sequence shown here is derived from an EMBL/GenBank/DDBJ whole genome shotgun (WGS) entry which is preliminary data.</text>
</comment>
<gene>
    <name evidence="3" type="ORF">DL762_006247</name>
</gene>
<evidence type="ECO:0000313" key="4">
    <source>
        <dbReference type="Proteomes" id="UP000294003"/>
    </source>
</evidence>
<sequence>MPVPTSNAATEAPNSTDTTSPSPGTLTTASPSPNTPPASSGSQGPSPGTSSTGTSNTGPTGGMDSAQQCSLACAQEGSRLSANNGGTGFCGTNVDLGGLEASDSCGGGSRRRWAAAKRQGSPVNIILAVAKTEAATKDLDGNIEQPPTLPPTSSSVSETGSSSQSTSGSGVVASSTPSITGSTQMTPSTSSASSTSSDDDDDCEATDSSSSEGPSMTESTSSATEGPGGPSGTGPRSGLRVGQKALSSLPSWAARTLTTRSGTSPRDRPAGTFIGGAGPINPESCADATKFELVDWELLSGDQAVRVDPGLSFTEFKISPTGSIYKIFGVAAGTLVWANDAFSGGQAGFCQVPSG</sequence>
<dbReference type="EMBL" id="QJNS01000194">
    <property type="protein sequence ID" value="RYO83202.1"/>
    <property type="molecule type" value="Genomic_DNA"/>
</dbReference>
<dbReference type="InterPro" id="IPR057230">
    <property type="entry name" value="DUF7908"/>
</dbReference>
<feature type="compositionally biased region" description="Low complexity" evidence="1">
    <location>
        <begin position="151"/>
        <end position="178"/>
    </location>
</feature>
<feature type="region of interest" description="Disordered" evidence="1">
    <location>
        <begin position="134"/>
        <end position="281"/>
    </location>
</feature>
<feature type="region of interest" description="Disordered" evidence="1">
    <location>
        <begin position="1"/>
        <end position="122"/>
    </location>
</feature>
<reference evidence="3 4" key="1">
    <citation type="submission" date="2018-06" db="EMBL/GenBank/DDBJ databases">
        <title>Complete Genomes of Monosporascus.</title>
        <authorList>
            <person name="Robinson A.J."/>
            <person name="Natvig D.O."/>
        </authorList>
    </citation>
    <scope>NUCLEOTIDE SEQUENCE [LARGE SCALE GENOMIC DNA]</scope>
    <source>
        <strain evidence="3 4">CBS 609.92</strain>
    </source>
</reference>
<feature type="compositionally biased region" description="Polar residues" evidence="1">
    <location>
        <begin position="1"/>
        <end position="24"/>
    </location>
</feature>
<name>A0ABY0H782_9PEZI</name>
<protein>
    <recommendedName>
        <fullName evidence="2">DUF7908 domain-containing protein</fullName>
    </recommendedName>
</protein>